<evidence type="ECO:0000313" key="2">
    <source>
        <dbReference type="EMBL" id="CAD9417373.1"/>
    </source>
</evidence>
<name>A0A7S2FVN3_9EUKA</name>
<gene>
    <name evidence="2" type="ORF">CBRE1094_LOCUS6759</name>
</gene>
<protein>
    <submittedName>
        <fullName evidence="2">Uncharacterized protein</fullName>
    </submittedName>
</protein>
<proteinExistence type="predicted"/>
<feature type="compositionally biased region" description="Low complexity" evidence="1">
    <location>
        <begin position="72"/>
        <end position="83"/>
    </location>
</feature>
<dbReference type="AlphaFoldDB" id="A0A7S2FVN3"/>
<accession>A0A7S2FVN3</accession>
<feature type="region of interest" description="Disordered" evidence="1">
    <location>
        <begin position="60"/>
        <end position="83"/>
    </location>
</feature>
<reference evidence="2" key="1">
    <citation type="submission" date="2021-01" db="EMBL/GenBank/DDBJ databases">
        <authorList>
            <person name="Corre E."/>
            <person name="Pelletier E."/>
            <person name="Niang G."/>
            <person name="Scheremetjew M."/>
            <person name="Finn R."/>
            <person name="Kale V."/>
            <person name="Holt S."/>
            <person name="Cochrane G."/>
            <person name="Meng A."/>
            <person name="Brown T."/>
            <person name="Cohen L."/>
        </authorList>
    </citation>
    <scope>NUCLEOTIDE SEQUENCE</scope>
    <source>
        <strain evidence="2">UTEX LB 985</strain>
    </source>
</reference>
<organism evidence="2">
    <name type="scientific">Haptolina brevifila</name>
    <dbReference type="NCBI Taxonomy" id="156173"/>
    <lineage>
        <taxon>Eukaryota</taxon>
        <taxon>Haptista</taxon>
        <taxon>Haptophyta</taxon>
        <taxon>Prymnesiophyceae</taxon>
        <taxon>Prymnesiales</taxon>
        <taxon>Prymnesiaceae</taxon>
        <taxon>Haptolina</taxon>
    </lineage>
</organism>
<sequence>MWLLDDDPLLADGALAEDLVYSRGVLSDMCVDNCLLATHTSSVHKSSKDCELCGQPRQRIPPTPMHHHDASPEQVAQAAPAAEQDLSVAHRSLSVPQHV</sequence>
<dbReference type="EMBL" id="HBGU01012333">
    <property type="protein sequence ID" value="CAD9417373.1"/>
    <property type="molecule type" value="Transcribed_RNA"/>
</dbReference>
<evidence type="ECO:0000256" key="1">
    <source>
        <dbReference type="SAM" id="MobiDB-lite"/>
    </source>
</evidence>